<gene>
    <name evidence="1" type="ORF">P153DRAFT_27123</name>
</gene>
<accession>A0A6A6ACJ2</accession>
<dbReference type="Proteomes" id="UP000799771">
    <property type="component" value="Unassembled WGS sequence"/>
</dbReference>
<sequence length="168" mass="18888">MNMKVKSPQFANMQKSLLAERSAPEIVQRSAELLCCIKYLMLLRVETRKCGEQVYMTVLPLLEPANDVVHHSMSIDSETLETLGGASARVVISLPVRWIRVRAQPMDTLKNQESGVRAPNVGVIGGIPSLLTPYEANSCTMLPEGRTPRSLYCEKSIRRLTRVRLWFC</sequence>
<proteinExistence type="predicted"/>
<evidence type="ECO:0000313" key="1">
    <source>
        <dbReference type="EMBL" id="KAF2128845.1"/>
    </source>
</evidence>
<dbReference type="RefSeq" id="XP_033523234.1">
    <property type="nucleotide sequence ID" value="XM_033662902.1"/>
</dbReference>
<dbReference type="EMBL" id="ML977507">
    <property type="protein sequence ID" value="KAF2128845.1"/>
    <property type="molecule type" value="Genomic_DNA"/>
</dbReference>
<dbReference type="AlphaFoldDB" id="A0A6A6ACJ2"/>
<reference evidence="1" key="1">
    <citation type="journal article" date="2020" name="Stud. Mycol.">
        <title>101 Dothideomycetes genomes: a test case for predicting lifestyles and emergence of pathogens.</title>
        <authorList>
            <person name="Haridas S."/>
            <person name="Albert R."/>
            <person name="Binder M."/>
            <person name="Bloem J."/>
            <person name="Labutti K."/>
            <person name="Salamov A."/>
            <person name="Andreopoulos B."/>
            <person name="Baker S."/>
            <person name="Barry K."/>
            <person name="Bills G."/>
            <person name="Bluhm B."/>
            <person name="Cannon C."/>
            <person name="Castanera R."/>
            <person name="Culley D."/>
            <person name="Daum C."/>
            <person name="Ezra D."/>
            <person name="Gonzalez J."/>
            <person name="Henrissat B."/>
            <person name="Kuo A."/>
            <person name="Liang C."/>
            <person name="Lipzen A."/>
            <person name="Lutzoni F."/>
            <person name="Magnuson J."/>
            <person name="Mondo S."/>
            <person name="Nolan M."/>
            <person name="Ohm R."/>
            <person name="Pangilinan J."/>
            <person name="Park H.-J."/>
            <person name="Ramirez L."/>
            <person name="Alfaro M."/>
            <person name="Sun H."/>
            <person name="Tritt A."/>
            <person name="Yoshinaga Y."/>
            <person name="Zwiers L.-H."/>
            <person name="Turgeon B."/>
            <person name="Goodwin S."/>
            <person name="Spatafora J."/>
            <person name="Crous P."/>
            <person name="Grigoriev I."/>
        </authorList>
    </citation>
    <scope>NUCLEOTIDE SEQUENCE</scope>
    <source>
        <strain evidence="1">CBS 119687</strain>
    </source>
</reference>
<keyword evidence="2" id="KW-1185">Reference proteome</keyword>
<protein>
    <submittedName>
        <fullName evidence="1">Uncharacterized protein</fullName>
    </submittedName>
</protein>
<name>A0A6A6ACJ2_9PLEO</name>
<evidence type="ECO:0000313" key="2">
    <source>
        <dbReference type="Proteomes" id="UP000799771"/>
    </source>
</evidence>
<dbReference type="GeneID" id="54403334"/>
<organism evidence="1 2">
    <name type="scientific">Dothidotthia symphoricarpi CBS 119687</name>
    <dbReference type="NCBI Taxonomy" id="1392245"/>
    <lineage>
        <taxon>Eukaryota</taxon>
        <taxon>Fungi</taxon>
        <taxon>Dikarya</taxon>
        <taxon>Ascomycota</taxon>
        <taxon>Pezizomycotina</taxon>
        <taxon>Dothideomycetes</taxon>
        <taxon>Pleosporomycetidae</taxon>
        <taxon>Pleosporales</taxon>
        <taxon>Dothidotthiaceae</taxon>
        <taxon>Dothidotthia</taxon>
    </lineage>
</organism>